<keyword evidence="3" id="KW-0677">Repeat</keyword>
<sequence length="213" mass="23252">MYISKRILCSKNDSKLTDIQVMERYTQYFNANFWVSFSGCPSITMTQVNGSGVISNLDIKTNTIDIDSGCYIESTELPAFPSGPTKLTCVALRDETFGRIRIGKNCVLQGTSICSYNLVDIGDRVIFGPNVVIMDCSGHAIERRGNSDEWERLKISPVYIGDDAWLGYGVIVLPGVSIGKRAVIGAGSVVSKDIPDDCVAVGNPCIIKRLLIQ</sequence>
<dbReference type="InterPro" id="IPR051159">
    <property type="entry name" value="Hexapeptide_acetyltransf"/>
</dbReference>
<dbReference type="EC" id="2.3.1.-" evidence="5"/>
<comment type="similarity">
    <text evidence="1">Belongs to the transferase hexapeptide repeat family.</text>
</comment>
<reference evidence="5 6" key="1">
    <citation type="submission" date="2017-02" db="EMBL/GenBank/DDBJ databases">
        <authorList>
            <person name="Peterson S.W."/>
        </authorList>
    </citation>
    <scope>NUCLEOTIDE SEQUENCE [LARGE SCALE GENOMIC DNA]</scope>
    <source>
        <strain evidence="5 6">CECT 9189</strain>
    </source>
</reference>
<evidence type="ECO:0000256" key="1">
    <source>
        <dbReference type="ARBA" id="ARBA00007274"/>
    </source>
</evidence>
<dbReference type="InterPro" id="IPR018357">
    <property type="entry name" value="Hexapep_transf_CS"/>
</dbReference>
<dbReference type="GO" id="GO:0008374">
    <property type="term" value="F:O-acyltransferase activity"/>
    <property type="evidence" value="ECO:0007669"/>
    <property type="project" value="TreeGrafter"/>
</dbReference>
<accession>A0A1T4TVW8</accession>
<keyword evidence="4 5" id="KW-0012">Acyltransferase</keyword>
<evidence type="ECO:0000313" key="6">
    <source>
        <dbReference type="Proteomes" id="UP000191116"/>
    </source>
</evidence>
<evidence type="ECO:0000313" key="5">
    <source>
        <dbReference type="EMBL" id="SKA44597.1"/>
    </source>
</evidence>
<name>A0A1T4TVW8_9GAMM</name>
<organism evidence="5 6">
    <name type="scientific">Photobacterium toruni</name>
    <dbReference type="NCBI Taxonomy" id="1935446"/>
    <lineage>
        <taxon>Bacteria</taxon>
        <taxon>Pseudomonadati</taxon>
        <taxon>Pseudomonadota</taxon>
        <taxon>Gammaproteobacteria</taxon>
        <taxon>Vibrionales</taxon>
        <taxon>Vibrionaceae</taxon>
        <taxon>Photobacterium</taxon>
    </lineage>
</organism>
<dbReference type="GO" id="GO:0005829">
    <property type="term" value="C:cytosol"/>
    <property type="evidence" value="ECO:0007669"/>
    <property type="project" value="TreeGrafter"/>
</dbReference>
<dbReference type="OrthoDB" id="9815592at2"/>
<protein>
    <submittedName>
        <fullName evidence="5">Putative acetyltransferase</fullName>
        <ecNumber evidence="5">2.3.1.-</ecNumber>
    </submittedName>
</protein>
<dbReference type="Proteomes" id="UP000191116">
    <property type="component" value="Unassembled WGS sequence"/>
</dbReference>
<dbReference type="EMBL" id="FUWP01000014">
    <property type="protein sequence ID" value="SKA44597.1"/>
    <property type="molecule type" value="Genomic_DNA"/>
</dbReference>
<dbReference type="RefSeq" id="WP_080175302.1">
    <property type="nucleotide sequence ID" value="NZ_AP024855.1"/>
</dbReference>
<dbReference type="AlphaFoldDB" id="A0A1T4TVW8"/>
<dbReference type="PANTHER" id="PTHR23416:SF23">
    <property type="entry name" value="ACETYLTRANSFERASE C18B11.09C-RELATED"/>
    <property type="match status" value="1"/>
</dbReference>
<keyword evidence="2 5" id="KW-0808">Transferase</keyword>
<dbReference type="PROSITE" id="PS00101">
    <property type="entry name" value="HEXAPEP_TRANSFERASES"/>
    <property type="match status" value="1"/>
</dbReference>
<dbReference type="Pfam" id="PF00132">
    <property type="entry name" value="Hexapep"/>
    <property type="match status" value="1"/>
</dbReference>
<dbReference type="InterPro" id="IPR011004">
    <property type="entry name" value="Trimer_LpxA-like_sf"/>
</dbReference>
<proteinExistence type="inferred from homology"/>
<dbReference type="InterPro" id="IPR001451">
    <property type="entry name" value="Hexapep"/>
</dbReference>
<dbReference type="Gene3D" id="2.160.10.10">
    <property type="entry name" value="Hexapeptide repeat proteins"/>
    <property type="match status" value="1"/>
</dbReference>
<gene>
    <name evidence="5" type="ORF">CZ814_02527</name>
</gene>
<evidence type="ECO:0000256" key="3">
    <source>
        <dbReference type="ARBA" id="ARBA00022737"/>
    </source>
</evidence>
<dbReference type="PANTHER" id="PTHR23416">
    <property type="entry name" value="SIALIC ACID SYNTHASE-RELATED"/>
    <property type="match status" value="1"/>
</dbReference>
<dbReference type="SUPFAM" id="SSF51161">
    <property type="entry name" value="Trimeric LpxA-like enzymes"/>
    <property type="match status" value="1"/>
</dbReference>
<evidence type="ECO:0000256" key="4">
    <source>
        <dbReference type="ARBA" id="ARBA00023315"/>
    </source>
</evidence>
<evidence type="ECO:0000256" key="2">
    <source>
        <dbReference type="ARBA" id="ARBA00022679"/>
    </source>
</evidence>